<sequence length="468" mass="55077">MFYILIILLATFSMIPNINEFAFRFEETTRAVVAFEMYHSGNYFQPTILGDPYYNKPPLFNWFIIISSKFFGWDIVTARAVSVFFTLANAFLIYFFSSKVLKNKEKALLSSVFFITFADVLFWYGWLAEIDVTLSFFVTLLFIQIYKLWEEGKPIYYYTSALLTGLIFMIKGFPAFAFYGLSLISLSIFKRDFKVLLNFHAFASYFLALIASFWWLPFSENPEFYFRRLWEESFSRVESSKDLEKFLIHLITYPLLNVKQLLPASLFVIPLIFTKRISLPRELKFLLFLVIFNYIPYIISATSRGRYVLPLFPILAVIFAHLIHEYLSKNWKKVLLFSLIFVIILRFIYGIFFLPYVNHRKGEPKLQAKVAYELTKTGKVACDCPKIKDFCLYIGFLRGEPLLRPKYTKAWDYLVDCKERKDLSLIKKFYVNKKEVYLYGRFASGFAINTFNRSRGSKVFEGMSGARR</sequence>
<feature type="domain" description="Glycosyltransferase RgtA/B/C/D-like" evidence="9">
    <location>
        <begin position="55"/>
        <end position="212"/>
    </location>
</feature>
<feature type="transmembrane region" description="Helical" evidence="8">
    <location>
        <begin position="83"/>
        <end position="101"/>
    </location>
</feature>
<evidence type="ECO:0000256" key="5">
    <source>
        <dbReference type="ARBA" id="ARBA00022692"/>
    </source>
</evidence>
<accession>O67281</accession>
<dbReference type="InParanoid" id="O67281"/>
<evidence type="ECO:0000256" key="2">
    <source>
        <dbReference type="ARBA" id="ARBA00022475"/>
    </source>
</evidence>
<dbReference type="GO" id="GO:0016763">
    <property type="term" value="F:pentosyltransferase activity"/>
    <property type="evidence" value="ECO:0000318"/>
    <property type="project" value="GO_Central"/>
</dbReference>
<reference evidence="10 11" key="1">
    <citation type="journal article" date="1998" name="Nature">
        <title>The complete genome of the hyperthermophilic bacterium Aquifex aeolicus.</title>
        <authorList>
            <person name="Deckert G."/>
            <person name="Warren P.V."/>
            <person name="Gaasterland T."/>
            <person name="Young W.G."/>
            <person name="Lenox A.L."/>
            <person name="Graham D.E."/>
            <person name="Overbeek R."/>
            <person name="Snead M.A."/>
            <person name="Keller M."/>
            <person name="Aujay M."/>
            <person name="Huber R."/>
            <person name="Feldman R.A."/>
            <person name="Short J.M."/>
            <person name="Olson G.J."/>
            <person name="Swanson R.V."/>
        </authorList>
    </citation>
    <scope>NUCLEOTIDE SEQUENCE [LARGE SCALE GENOMIC DNA]</scope>
    <source>
        <strain evidence="10 11">VF5</strain>
    </source>
</reference>
<dbReference type="PIR" id="F70406">
    <property type="entry name" value="F70406"/>
</dbReference>
<dbReference type="Proteomes" id="UP000000798">
    <property type="component" value="Chromosome"/>
</dbReference>
<dbReference type="OrthoDB" id="9775035at2"/>
<dbReference type="AlphaFoldDB" id="O67281"/>
<feature type="transmembrane region" description="Helical" evidence="8">
    <location>
        <begin position="195"/>
        <end position="216"/>
    </location>
</feature>
<dbReference type="InterPro" id="IPR050297">
    <property type="entry name" value="LipidA_mod_glycosyltrf_83"/>
</dbReference>
<keyword evidence="11" id="KW-1185">Reference proteome</keyword>
<dbReference type="GO" id="GO:0009103">
    <property type="term" value="P:lipopolysaccharide biosynthetic process"/>
    <property type="evidence" value="ECO:0007669"/>
    <property type="project" value="UniProtKB-ARBA"/>
</dbReference>
<feature type="transmembrane region" description="Helical" evidence="8">
    <location>
        <begin position="285"/>
        <end position="301"/>
    </location>
</feature>
<protein>
    <recommendedName>
        <fullName evidence="9">Glycosyltransferase RgtA/B/C/D-like domain-containing protein</fullName>
    </recommendedName>
</protein>
<evidence type="ECO:0000313" key="11">
    <source>
        <dbReference type="Proteomes" id="UP000000798"/>
    </source>
</evidence>
<evidence type="ECO:0000256" key="3">
    <source>
        <dbReference type="ARBA" id="ARBA00022676"/>
    </source>
</evidence>
<dbReference type="RefSeq" id="WP_010880783.1">
    <property type="nucleotide sequence ID" value="NC_000918.1"/>
</dbReference>
<dbReference type="Pfam" id="PF13231">
    <property type="entry name" value="PMT_2"/>
    <property type="match status" value="1"/>
</dbReference>
<keyword evidence="2" id="KW-1003">Cell membrane</keyword>
<organism evidence="10 11">
    <name type="scientific">Aquifex aeolicus (strain VF5)</name>
    <dbReference type="NCBI Taxonomy" id="224324"/>
    <lineage>
        <taxon>Bacteria</taxon>
        <taxon>Pseudomonadati</taxon>
        <taxon>Aquificota</taxon>
        <taxon>Aquificia</taxon>
        <taxon>Aquificales</taxon>
        <taxon>Aquificaceae</taxon>
        <taxon>Aquifex</taxon>
    </lineage>
</organism>
<evidence type="ECO:0000313" key="10">
    <source>
        <dbReference type="EMBL" id="AAC07253.1"/>
    </source>
</evidence>
<feature type="transmembrane region" description="Helical" evidence="8">
    <location>
        <begin position="107"/>
        <end position="125"/>
    </location>
</feature>
<dbReference type="GO" id="GO:0005886">
    <property type="term" value="C:plasma membrane"/>
    <property type="evidence" value="ECO:0000318"/>
    <property type="project" value="GO_Central"/>
</dbReference>
<proteinExistence type="predicted"/>
<evidence type="ECO:0000256" key="4">
    <source>
        <dbReference type="ARBA" id="ARBA00022679"/>
    </source>
</evidence>
<dbReference type="GO" id="GO:0010041">
    <property type="term" value="P:response to iron(III) ion"/>
    <property type="evidence" value="ECO:0000318"/>
    <property type="project" value="GO_Central"/>
</dbReference>
<dbReference type="HOGENOM" id="CLU_601186_0_0_0"/>
<feature type="transmembrane region" description="Helical" evidence="8">
    <location>
        <begin position="246"/>
        <end position="273"/>
    </location>
</feature>
<evidence type="ECO:0000256" key="1">
    <source>
        <dbReference type="ARBA" id="ARBA00004651"/>
    </source>
</evidence>
<name>O67281_AQUAE</name>
<dbReference type="PANTHER" id="PTHR33908">
    <property type="entry name" value="MANNOSYLTRANSFERASE YKCB-RELATED"/>
    <property type="match status" value="1"/>
</dbReference>
<keyword evidence="3" id="KW-0328">Glycosyltransferase</keyword>
<evidence type="ECO:0000256" key="8">
    <source>
        <dbReference type="SAM" id="Phobius"/>
    </source>
</evidence>
<dbReference type="EnsemblBacteria" id="AAC07253">
    <property type="protein sequence ID" value="AAC07253"/>
    <property type="gene ID" value="aq_1236"/>
</dbReference>
<dbReference type="PANTHER" id="PTHR33908:SF3">
    <property type="entry name" value="UNDECAPRENYL PHOSPHATE-ALPHA-4-AMINO-4-DEOXY-L-ARABINOSE ARABINOSYL TRANSFERASE"/>
    <property type="match status" value="1"/>
</dbReference>
<gene>
    <name evidence="10" type="ordered locus">aq_1236</name>
</gene>
<feature type="transmembrane region" description="Helical" evidence="8">
    <location>
        <begin position="334"/>
        <end position="357"/>
    </location>
</feature>
<comment type="subcellular location">
    <subcellularLocation>
        <location evidence="1">Cell membrane</location>
        <topology evidence="1">Multi-pass membrane protein</topology>
    </subcellularLocation>
</comment>
<keyword evidence="7 8" id="KW-0472">Membrane</keyword>
<keyword evidence="6 8" id="KW-1133">Transmembrane helix</keyword>
<keyword evidence="5 8" id="KW-0812">Transmembrane</keyword>
<feature type="transmembrane region" description="Helical" evidence="8">
    <location>
        <begin position="307"/>
        <end position="327"/>
    </location>
</feature>
<dbReference type="STRING" id="224324.aq_1236"/>
<dbReference type="InterPro" id="IPR038731">
    <property type="entry name" value="RgtA/B/C-like"/>
</dbReference>
<dbReference type="EMBL" id="AE000657">
    <property type="protein sequence ID" value="AAC07253.1"/>
    <property type="molecule type" value="Genomic_DNA"/>
</dbReference>
<dbReference type="eggNOG" id="COG1807">
    <property type="taxonomic scope" value="Bacteria"/>
</dbReference>
<keyword evidence="4" id="KW-0808">Transferase</keyword>
<evidence type="ECO:0000256" key="6">
    <source>
        <dbReference type="ARBA" id="ARBA00022989"/>
    </source>
</evidence>
<dbReference type="KEGG" id="aae:aq_1236"/>
<feature type="transmembrane region" description="Helical" evidence="8">
    <location>
        <begin position="155"/>
        <end position="183"/>
    </location>
</feature>
<evidence type="ECO:0000256" key="7">
    <source>
        <dbReference type="ARBA" id="ARBA00023136"/>
    </source>
</evidence>
<evidence type="ECO:0000259" key="9">
    <source>
        <dbReference type="Pfam" id="PF13231"/>
    </source>
</evidence>